<dbReference type="SUPFAM" id="SSF52833">
    <property type="entry name" value="Thioredoxin-like"/>
    <property type="match status" value="1"/>
</dbReference>
<dbReference type="InterPro" id="IPR036249">
    <property type="entry name" value="Thioredoxin-like_sf"/>
</dbReference>
<dbReference type="InterPro" id="IPR050553">
    <property type="entry name" value="Thioredoxin_ResA/DsbE_sf"/>
</dbReference>
<name>A0ABT9GNP4_9GAMM</name>
<reference evidence="2 3" key="1">
    <citation type="submission" date="2023-08" db="EMBL/GenBank/DDBJ databases">
        <authorList>
            <person name="Joshi A."/>
            <person name="Thite S."/>
        </authorList>
    </citation>
    <scope>NUCLEOTIDE SEQUENCE [LARGE SCALE GENOMIC DNA]</scope>
    <source>
        <strain evidence="2 3">1E1</strain>
    </source>
</reference>
<protein>
    <submittedName>
        <fullName evidence="2">TlpA disulfide reductase family protein</fullName>
    </submittedName>
</protein>
<dbReference type="Proteomes" id="UP001236258">
    <property type="component" value="Unassembled WGS sequence"/>
</dbReference>
<accession>A0ABT9GNP4</accession>
<evidence type="ECO:0000259" key="1">
    <source>
        <dbReference type="PROSITE" id="PS51352"/>
    </source>
</evidence>
<dbReference type="PANTHER" id="PTHR42852">
    <property type="entry name" value="THIOL:DISULFIDE INTERCHANGE PROTEIN DSBE"/>
    <property type="match status" value="1"/>
</dbReference>
<comment type="caution">
    <text evidence="2">The sequence shown here is derived from an EMBL/GenBank/DDBJ whole genome shotgun (WGS) entry which is preliminary data.</text>
</comment>
<dbReference type="InterPro" id="IPR000866">
    <property type="entry name" value="AhpC/TSA"/>
</dbReference>
<dbReference type="Pfam" id="PF00578">
    <property type="entry name" value="AhpC-TSA"/>
    <property type="match status" value="1"/>
</dbReference>
<evidence type="ECO:0000313" key="2">
    <source>
        <dbReference type="EMBL" id="MDP4528587.1"/>
    </source>
</evidence>
<proteinExistence type="predicted"/>
<dbReference type="InterPro" id="IPR013766">
    <property type="entry name" value="Thioredoxin_domain"/>
</dbReference>
<dbReference type="PANTHER" id="PTHR42852:SF17">
    <property type="entry name" value="THIOREDOXIN-LIKE PROTEIN HI_1115"/>
    <property type="match status" value="1"/>
</dbReference>
<gene>
    <name evidence="2" type="ORF">Q3O59_06030</name>
</gene>
<keyword evidence="3" id="KW-1185">Reference proteome</keyword>
<dbReference type="PROSITE" id="PS51352">
    <property type="entry name" value="THIOREDOXIN_2"/>
    <property type="match status" value="1"/>
</dbReference>
<dbReference type="CDD" id="cd02966">
    <property type="entry name" value="TlpA_like_family"/>
    <property type="match status" value="1"/>
</dbReference>
<feature type="domain" description="Thioredoxin" evidence="1">
    <location>
        <begin position="28"/>
        <end position="158"/>
    </location>
</feature>
<sequence length="158" mass="18211">MIRSLLLHLIAVMLIVQTVAWFRERSLLPADTLAPMFYHRTLDHGWLSRDDLVGQPTVLYFFAPWCSVCKYSMPNLEALQRDGWNLVAVALSYQDLAEVQDFADELGLSMPVVLGNDQLQQDYQIRGFPTYYVLDDEGRVQRKSMGWSSRLGLELRAR</sequence>
<dbReference type="RefSeq" id="WP_305944713.1">
    <property type="nucleotide sequence ID" value="NZ_JAUZVY010000002.1"/>
</dbReference>
<evidence type="ECO:0000313" key="3">
    <source>
        <dbReference type="Proteomes" id="UP001236258"/>
    </source>
</evidence>
<dbReference type="EMBL" id="JAUZVY010000002">
    <property type="protein sequence ID" value="MDP4528587.1"/>
    <property type="molecule type" value="Genomic_DNA"/>
</dbReference>
<dbReference type="Gene3D" id="3.40.30.10">
    <property type="entry name" value="Glutaredoxin"/>
    <property type="match status" value="1"/>
</dbReference>
<organism evidence="2 3">
    <name type="scientific">Alkalimonas delamerensis</name>
    <dbReference type="NCBI Taxonomy" id="265981"/>
    <lineage>
        <taxon>Bacteria</taxon>
        <taxon>Pseudomonadati</taxon>
        <taxon>Pseudomonadota</taxon>
        <taxon>Gammaproteobacteria</taxon>
        <taxon>Alkalimonas</taxon>
    </lineage>
</organism>